<dbReference type="Gene3D" id="3.40.50.300">
    <property type="entry name" value="P-loop containing nucleotide triphosphate hydrolases"/>
    <property type="match status" value="1"/>
</dbReference>
<dbReference type="PANTHER" id="PTHR43681">
    <property type="entry name" value="TRANSMEMBRANE GTPASE FZO"/>
    <property type="match status" value="1"/>
</dbReference>
<protein>
    <submittedName>
        <fullName evidence="2">Dynamin family protein</fullName>
    </submittedName>
</protein>
<proteinExistence type="predicted"/>
<dbReference type="InterPro" id="IPR045063">
    <property type="entry name" value="Dynamin_N"/>
</dbReference>
<dbReference type="EMBL" id="JADIKF010000035">
    <property type="protein sequence ID" value="MBM7128720.1"/>
    <property type="molecule type" value="Genomic_DNA"/>
</dbReference>
<dbReference type="RefSeq" id="WP_204630340.1">
    <property type="nucleotide sequence ID" value="NZ_BSOC01000006.1"/>
</dbReference>
<dbReference type="Proteomes" id="UP001430193">
    <property type="component" value="Unassembled WGS sequence"/>
</dbReference>
<sequence>MSTMYQSDQMELSSILREASGVAGIPADIIAALQKRVDEHLFNIVIAGEFKRGKSTFINALLGDDVLPMGVVPLTSVITMVRSGLSASITIQFANGDSKQAPLSQLPEYATERGNPGNIKDVKSVTVYHPSHWLNTGVQLVDTPGVGSVHEQNSEVTHHYLPQSDAVIFVISADQPLSRNELDFLACIRGYAGKVFCLLNKVDLLSSSELQESIAFTGGVLRKTIGDEIPILPISARMALEAYQSDCHALREKSGLVNFEYALHHFLRNESERVWIDSIRRQVLQCLTERELSNDLEIRAMELPLEQLEVRLAAFSKKKAELLKARENMDCLLLSDCQKIIKGRLEPDLAALKARLQLQLHDHLNKWAASLRQDGSIALQKGLEELIVDDVRGGFDAWRKDEGIVLGVELEAMYTQFWGQMCNHIAELAKYSASIFEVTLTPIKPGARQKSEKDFLYKFWYEPSGLSLLGSFFLRLLPTVLSYPILLRHARMRADELVETQSGRLRHDFEEHITKDAKRFQQEMDGRYESIGSNIEKSIRAGMQSKALTESEVMIRRAELSTLRVDIDCVKKHLLGYAKVAA</sequence>
<comment type="caution">
    <text evidence="2">The sequence shown here is derived from an EMBL/GenBank/DDBJ whole genome shotgun (WGS) entry which is preliminary data.</text>
</comment>
<accession>A0ABS2KCE8</accession>
<keyword evidence="3" id="KW-1185">Reference proteome</keyword>
<dbReference type="Pfam" id="PF00350">
    <property type="entry name" value="Dynamin_N"/>
    <property type="match status" value="1"/>
</dbReference>
<dbReference type="InterPro" id="IPR027417">
    <property type="entry name" value="P-loop_NTPase"/>
</dbReference>
<dbReference type="PANTHER" id="PTHR43681:SF1">
    <property type="entry name" value="SARCALUMENIN"/>
    <property type="match status" value="1"/>
</dbReference>
<evidence type="ECO:0000259" key="1">
    <source>
        <dbReference type="Pfam" id="PF00350"/>
    </source>
</evidence>
<gene>
    <name evidence="2" type="ORF">ISS99_04215</name>
</gene>
<feature type="domain" description="Dynamin N-terminal" evidence="1">
    <location>
        <begin position="44"/>
        <end position="186"/>
    </location>
</feature>
<organism evidence="2 3">
    <name type="scientific">Dyella mobilis</name>
    <dbReference type="NCBI Taxonomy" id="1849582"/>
    <lineage>
        <taxon>Bacteria</taxon>
        <taxon>Pseudomonadati</taxon>
        <taxon>Pseudomonadota</taxon>
        <taxon>Gammaproteobacteria</taxon>
        <taxon>Lysobacterales</taxon>
        <taxon>Rhodanobacteraceae</taxon>
        <taxon>Dyella</taxon>
    </lineage>
</organism>
<name>A0ABS2KCE8_9GAMM</name>
<dbReference type="SUPFAM" id="SSF52540">
    <property type="entry name" value="P-loop containing nucleoside triphosphate hydrolases"/>
    <property type="match status" value="1"/>
</dbReference>
<reference evidence="2" key="1">
    <citation type="submission" date="2020-10" db="EMBL/GenBank/DDBJ databases">
        <title>Phylogeny of dyella-like bacteria.</title>
        <authorList>
            <person name="Fu J."/>
        </authorList>
    </citation>
    <scope>NUCLEOTIDE SEQUENCE</scope>
    <source>
        <strain evidence="2">DHON07</strain>
    </source>
</reference>
<evidence type="ECO:0000313" key="3">
    <source>
        <dbReference type="Proteomes" id="UP001430193"/>
    </source>
</evidence>
<evidence type="ECO:0000313" key="2">
    <source>
        <dbReference type="EMBL" id="MBM7128720.1"/>
    </source>
</evidence>
<dbReference type="CDD" id="cd09912">
    <property type="entry name" value="DLP_2"/>
    <property type="match status" value="1"/>
</dbReference>
<dbReference type="InterPro" id="IPR051943">
    <property type="entry name" value="TRAFAC_Dynamin-like_GTPase"/>
</dbReference>